<proteinExistence type="predicted"/>
<keyword evidence="4" id="KW-1185">Reference proteome</keyword>
<keyword evidence="2" id="KW-0812">Transmembrane</keyword>
<feature type="transmembrane region" description="Helical" evidence="2">
    <location>
        <begin position="338"/>
        <end position="360"/>
    </location>
</feature>
<evidence type="ECO:0000313" key="4">
    <source>
        <dbReference type="Proteomes" id="UP000223968"/>
    </source>
</evidence>
<protein>
    <submittedName>
        <fullName evidence="3">Uncharacterized protein</fullName>
    </submittedName>
</protein>
<dbReference type="EMBL" id="PDNB01000027">
    <property type="protein sequence ID" value="PGH15224.1"/>
    <property type="molecule type" value="Genomic_DNA"/>
</dbReference>
<name>A0A2B7XTX9_9EURO</name>
<feature type="region of interest" description="Disordered" evidence="1">
    <location>
        <begin position="81"/>
        <end position="107"/>
    </location>
</feature>
<keyword evidence="2" id="KW-0472">Membrane</keyword>
<dbReference type="Proteomes" id="UP000223968">
    <property type="component" value="Unassembled WGS sequence"/>
</dbReference>
<organism evidence="3 4">
    <name type="scientific">Helicocarpus griseus UAMH5409</name>
    <dbReference type="NCBI Taxonomy" id="1447875"/>
    <lineage>
        <taxon>Eukaryota</taxon>
        <taxon>Fungi</taxon>
        <taxon>Dikarya</taxon>
        <taxon>Ascomycota</taxon>
        <taxon>Pezizomycotina</taxon>
        <taxon>Eurotiomycetes</taxon>
        <taxon>Eurotiomycetidae</taxon>
        <taxon>Onygenales</taxon>
        <taxon>Ajellomycetaceae</taxon>
        <taxon>Helicocarpus</taxon>
    </lineage>
</organism>
<evidence type="ECO:0000256" key="2">
    <source>
        <dbReference type="SAM" id="Phobius"/>
    </source>
</evidence>
<evidence type="ECO:0000313" key="3">
    <source>
        <dbReference type="EMBL" id="PGH15224.1"/>
    </source>
</evidence>
<dbReference type="AlphaFoldDB" id="A0A2B7XTX9"/>
<feature type="transmembrane region" description="Helical" evidence="2">
    <location>
        <begin position="252"/>
        <end position="269"/>
    </location>
</feature>
<dbReference type="STRING" id="1447875.A0A2B7XTX9"/>
<keyword evidence="2" id="KW-1133">Transmembrane helix</keyword>
<feature type="transmembrane region" description="Helical" evidence="2">
    <location>
        <begin position="37"/>
        <end position="59"/>
    </location>
</feature>
<reference evidence="3 4" key="1">
    <citation type="submission" date="2017-10" db="EMBL/GenBank/DDBJ databases">
        <title>Comparative genomics in systemic dimorphic fungi from Ajellomycetaceae.</title>
        <authorList>
            <person name="Munoz J.F."/>
            <person name="Mcewen J.G."/>
            <person name="Clay O.K."/>
            <person name="Cuomo C.A."/>
        </authorList>
    </citation>
    <scope>NUCLEOTIDE SEQUENCE [LARGE SCALE GENOMIC DNA]</scope>
    <source>
        <strain evidence="3 4">UAMH5409</strain>
    </source>
</reference>
<accession>A0A2B7XTX9</accession>
<gene>
    <name evidence="3" type="ORF">AJ79_02589</name>
</gene>
<dbReference type="OrthoDB" id="2896006at2759"/>
<evidence type="ECO:0000256" key="1">
    <source>
        <dbReference type="SAM" id="MobiDB-lite"/>
    </source>
</evidence>
<comment type="caution">
    <text evidence="3">The sequence shown here is derived from an EMBL/GenBank/DDBJ whole genome shotgun (WGS) entry which is preliminary data.</text>
</comment>
<sequence length="370" mass="39727">MSAVAHRLVRRGLEASSARLAPSHGDNGSNEDTARQISAFALLTFAVTAIGFGLVAFAIQYTYGTVVGVLASVEDPQPDIYTPISDSEDSAKNPKLTGPETPSAQPAPITRSLRSTILHLRARAGPWSRFRGLGLFLCTAICRSILAEVLTFGTVDFGLLESCGEIASDVLTATLELAWVHIVISEPSTKRFWKRVPGYSSWVQIAPAVALRSAASQLSLVLPAQLGLRLIVWPVNQNHSFADPDRDNAADIATAMGVLALSIILTILVEIPATVTMIRVAASILPQEENTIVPFDRTFGGKVQPAVLGGSGKVGLLDAWKTFTWPSRVRLMKVLAKTFAILTVVSFTFAFVFVGEAMFFGKQILSFTQG</sequence>